<accession>A0ACC2Q8Z7</accession>
<evidence type="ECO:0000313" key="1">
    <source>
        <dbReference type="EMBL" id="KAJ8711681.1"/>
    </source>
</evidence>
<sequence length="2489" mass="271676">MEVSHSLTLNESALQQLPDDKKPHFIFEWLRFLDKVLVAAHKSDIKSCQQKLVAQLVNLLRENLGGPARRLLARNLATLFSVGDTFLLFDTVNKCNDIIKVKDDSPSYLPTRLAAICCLGSMYEKLGRMMGRSYEETVSTLVKSLKNAESQTRLEIMNTLEKICVGMGTAAPVAVREVSRAARAALVSERATAVRAAAAHTLRHLLPLMRLTPADLDAIAAACLRAAHSSDYSLRCAIAELLGALIAITQAGEVTNLNSKLKVGTQSVQQKKDPPKNVVSLDEALNLLMGAFLRGGTSFLKGEIIKSSSGVNREVRVCVTHAYVVFVQNMGGVWLERNMTTFLNHVLDLVANPKAASSHVDAVYSRKCINFILRNTLGKMLGEKAQASACREIIQIVIKQMNSIDFNPENAKDCNQETLFSQHLLVCALMEAGELALQLGTSVQNLVSDTSLNMLDAICTVLEHPCVAARLAAAWCVRCVCVALPSQITPLIDKCVDALDAARPTPHHISGYSAALAAILGAVRLSPLGVPHGRGKVAFNAAEQLLRSAGQSSRLTAARTNAGWLIVGAICTLGVPVVRGLLPRMLLLWRNSFPRSAKELESEKSRGDAFTWQVTLEGRAGALSALHSLLIHCPSLVNNDDTAKRLTQPIDGAIAVLTNVSTVVRSYGGALKAPAALLRLRVYQACYALGGGASPPPAPLLRLLAAELAGSADPSGANVATGTLRSAMHPRDTILLGEEGWIYDTDHAEIEEQLISPLSASGSGALEHDPCCLFRGTTGAQPLGVAVIDASVMLFPHIFSRAANKHRQQMLEHFAECIKMSKGARQEAIQVNIYTALLLALRTLAELKSSLGQEAVKNIATEIVINGLSANSATVRAAAASCAGRLCGCITEAESQALSEKVIALARTAVNRSVRAAAAAAVGAVQRARGATSSATALPVLRALAQDTAAVELQVWSLHALSVLADASGPMFRGHVESTLNLALKLLFSAPPFQEDLHRSIGRLLSALITVVGPELQVTAVGRFVCACAALGECGAGARSEALGCLQQLQMFAPDHINLHTLVPHLCRDLSSSELTVRRAALCCLRQLSQKEAAEVCKYALLAKDHVPAKPYCGVVITETGLPGALFAFLDSERDPTALSYARDTLTCCLLAAATHRTVRDWLALAKRVLTIRLEDSNNPETDFDAEGDDDQAEFHAESEQSTHPAVQSRWPTRVFAMECIQKIMGACEATGDSAHFDLVKAKEKLQNNPEGDYLSLYLSDLVRMAFVGATGESDALRLCGLKTLQMIIQQYARAPEPDFPGHLLLEQYQAQVGAAVRPAFAGDTASHVTAAACDVCSAWIGCGVARDINDLRRVHQLLVSSLDKLNTKGNTTLIYNESMATLEKLSILKAWAEVYIVAMVSNGSAPGSYVKHLDTKPFNNRAELAKWRNQFLQNNNQIDNAEPQTPEDEEYGEFESKGESLLKLVKPELESLGENWIAALKDHALLSLPPEFASQLPHGGGAFYSAETAEASRQHYARAWPSLLYAASLRFNANIAQPQTDNTAEKSEGTLDNRSTKTENGNFEFFEPIDERFHLLFGICTEALCAQRDMTDENIISVLLSLVTLLDAPENRARLLKDRSLAIELCQIIHRTGLTQESIEALLLAADVLKLVIDGAREQLHANMQAKIKELAPNEATDGSTPQSVLEVVHTLGEGGPTGDLPPGKSVVFACLEACLCLLVRRLPALSPKKHGGAVGVIGVPKGLGVHGDTLLVKSLSAMSELPSLTSPQGALSILPTILYLATEILRESKGEGAAAEAGVVLLQRAAECRVVRLHEHTKQQHAQLLQSALAKLVERVKSDEPSQRIEPVIGARGMAVVLNRATPAPPLHYPCINHFRQCLETNDNEIFSSCCSVLRSVWSSSASPACVSWWARGLAAIVIARAAGARRPTDMSHTRAAIAAFAALDELVNAAPDSARIKMLWLLVPIVISYLREGAELQRAAPHVRALHEFALHWLTRVGPKHPQVCVHYRYQGTKVLWLLVPIVISYLREGAELQRAAPHVRALHEFALHWLTRVGPKHPQVCVHYRYQGTKVLWLLVPIVISYLREGAELQRAAPHVRALHEFALHWLTRVGPKHPQVCVHYRYQGTKVLWLLVPIVISYLREGAELQRAAPHVRALHEFALHWLTRVGPKHPQVCVHYRYQGTKVLWLLVPIVISYLREGAELQRAAPHVRALHEFALHWLTRVGPKHPQGAELQRAAPHVRALHEFALHWLTRVGPKHPQVCVHYRYQGAVAASAHRTKVLWLLVPIVISYLREGAELQRAAPHVRALHEFALHWLTRVGPKHPQVCVHYRYQGTKVLWLLVPIVISYLREGAELQRAAPHVRALHEFALHWLTRVGPKHPQEFKTMMQQSSELRNKLENALKANQASSRAGRAAASQRPLFDAKPAKPTIQLKTDFSDFRISRKLQGLCDYVIIKGYHLTDLSLDTNGMRLPVNLERFANTIL</sequence>
<keyword evidence="2" id="KW-1185">Reference proteome</keyword>
<dbReference type="Proteomes" id="UP001231649">
    <property type="component" value="Chromosome 22"/>
</dbReference>
<name>A0ACC2Q8Z7_9NEOP</name>
<dbReference type="EMBL" id="CM056798">
    <property type="protein sequence ID" value="KAJ8711681.1"/>
    <property type="molecule type" value="Genomic_DNA"/>
</dbReference>
<proteinExistence type="predicted"/>
<reference evidence="1" key="1">
    <citation type="submission" date="2023-03" db="EMBL/GenBank/DDBJ databases">
        <title>Chromosome-level genomes of two armyworms, Mythimna separata and Mythimna loreyi, provide insights into the biosynthesis and reception of sex pheromones.</title>
        <authorList>
            <person name="Zhao H."/>
        </authorList>
    </citation>
    <scope>NUCLEOTIDE SEQUENCE</scope>
    <source>
        <strain evidence="1">BeijingLab</strain>
    </source>
</reference>
<comment type="caution">
    <text evidence="1">The sequence shown here is derived from an EMBL/GenBank/DDBJ whole genome shotgun (WGS) entry which is preliminary data.</text>
</comment>
<organism evidence="1 2">
    <name type="scientific">Mythimna loreyi</name>
    <dbReference type="NCBI Taxonomy" id="667449"/>
    <lineage>
        <taxon>Eukaryota</taxon>
        <taxon>Metazoa</taxon>
        <taxon>Ecdysozoa</taxon>
        <taxon>Arthropoda</taxon>
        <taxon>Hexapoda</taxon>
        <taxon>Insecta</taxon>
        <taxon>Pterygota</taxon>
        <taxon>Neoptera</taxon>
        <taxon>Endopterygota</taxon>
        <taxon>Lepidoptera</taxon>
        <taxon>Glossata</taxon>
        <taxon>Ditrysia</taxon>
        <taxon>Noctuoidea</taxon>
        <taxon>Noctuidae</taxon>
        <taxon>Noctuinae</taxon>
        <taxon>Hadenini</taxon>
        <taxon>Mythimna</taxon>
    </lineage>
</organism>
<gene>
    <name evidence="1" type="ORF">PYW08_008635</name>
</gene>
<evidence type="ECO:0000313" key="2">
    <source>
        <dbReference type="Proteomes" id="UP001231649"/>
    </source>
</evidence>
<protein>
    <submittedName>
        <fullName evidence="1">Uncharacterized protein</fullName>
    </submittedName>
</protein>